<evidence type="ECO:0000256" key="1">
    <source>
        <dbReference type="SAM" id="Phobius"/>
    </source>
</evidence>
<keyword evidence="1" id="KW-0812">Transmembrane</keyword>
<keyword evidence="3" id="KW-1185">Reference proteome</keyword>
<dbReference type="AlphaFoldDB" id="A0A6N1V8D0"/>
<keyword evidence="1" id="KW-1133">Transmembrane helix</keyword>
<evidence type="ECO:0000313" key="2">
    <source>
        <dbReference type="EMBL" id="QKV17221.1"/>
    </source>
</evidence>
<reference evidence="2 3" key="1">
    <citation type="submission" date="2020-06" db="EMBL/GenBank/DDBJ databases">
        <title>Oricola thermophila sp. nov. isolated from a tidal sediments.</title>
        <authorList>
            <person name="Kwon K.K."/>
            <person name="Yang S.-H."/>
            <person name="Park M.-J."/>
        </authorList>
    </citation>
    <scope>NUCLEOTIDE SEQUENCE [LARGE SCALE GENOMIC DNA]</scope>
    <source>
        <strain evidence="2 3">MEBiC13590</strain>
    </source>
</reference>
<gene>
    <name evidence="2" type="ORF">HTY61_01435</name>
</gene>
<protein>
    <submittedName>
        <fullName evidence="2">Uncharacterized protein</fullName>
    </submittedName>
</protein>
<dbReference type="RefSeq" id="WP_175275117.1">
    <property type="nucleotide sequence ID" value="NZ_CP054836.1"/>
</dbReference>
<organism evidence="2 3">
    <name type="scientific">Oricola thermophila</name>
    <dbReference type="NCBI Taxonomy" id="2742145"/>
    <lineage>
        <taxon>Bacteria</taxon>
        <taxon>Pseudomonadati</taxon>
        <taxon>Pseudomonadota</taxon>
        <taxon>Alphaproteobacteria</taxon>
        <taxon>Hyphomicrobiales</taxon>
        <taxon>Ahrensiaceae</taxon>
        <taxon>Oricola</taxon>
    </lineage>
</organism>
<dbReference type="Proteomes" id="UP000509367">
    <property type="component" value="Chromosome"/>
</dbReference>
<feature type="transmembrane region" description="Helical" evidence="1">
    <location>
        <begin position="20"/>
        <end position="40"/>
    </location>
</feature>
<dbReference type="EMBL" id="CP054836">
    <property type="protein sequence ID" value="QKV17221.1"/>
    <property type="molecule type" value="Genomic_DNA"/>
</dbReference>
<keyword evidence="1" id="KW-0472">Membrane</keyword>
<sequence length="58" mass="6146">MSKYPTTENTDTQSGRKGPAVLIGAIVAATGLVGFSAWFANAENLFWSLLQAGLAWCL</sequence>
<accession>A0A6N1V8D0</accession>
<proteinExistence type="predicted"/>
<evidence type="ECO:0000313" key="3">
    <source>
        <dbReference type="Proteomes" id="UP000509367"/>
    </source>
</evidence>
<name>A0A6N1V8D0_9HYPH</name>
<dbReference type="KEGG" id="orm:HTY61_01435"/>